<dbReference type="InterPro" id="IPR036880">
    <property type="entry name" value="Kunitz_BPTI_sf"/>
</dbReference>
<name>A0A023G0V4_AMBPA</name>
<sequence>NGCRVCSLSSWYFQVASWLDAAGASTKRRCLREPTVEGCSIIRRMWSFKSGINKCEHDFVCSSHVNAFETEASCQSECPPGPIDKPTPKPKEPDCSYWLLRLDRCKKSRIIELVDFAGRFRRVLQYTRCKRWEWKVYIFDFAANQCSEWPRNIPDKAE</sequence>
<dbReference type="Gene3D" id="4.10.410.10">
    <property type="entry name" value="Pancreatic trypsin inhibitor Kunitz domain"/>
    <property type="match status" value="1"/>
</dbReference>
<dbReference type="AlphaFoldDB" id="A0A023G0V4"/>
<feature type="non-terminal residue" evidence="1">
    <location>
        <position position="1"/>
    </location>
</feature>
<proteinExistence type="evidence at transcript level"/>
<dbReference type="EMBL" id="GBBL01000687">
    <property type="protein sequence ID" value="JAC26633.1"/>
    <property type="molecule type" value="mRNA"/>
</dbReference>
<protein>
    <submittedName>
        <fullName evidence="1">Uncharacterized protein</fullName>
    </submittedName>
</protein>
<evidence type="ECO:0000313" key="1">
    <source>
        <dbReference type="EMBL" id="JAC26633.1"/>
    </source>
</evidence>
<dbReference type="SUPFAM" id="SSF57362">
    <property type="entry name" value="BPTI-like"/>
    <property type="match status" value="1"/>
</dbReference>
<organism evidence="1">
    <name type="scientific">Amblyomma parvum</name>
    <name type="common">South American tick</name>
    <dbReference type="NCBI Taxonomy" id="251391"/>
    <lineage>
        <taxon>Eukaryota</taxon>
        <taxon>Metazoa</taxon>
        <taxon>Ecdysozoa</taxon>
        <taxon>Arthropoda</taxon>
        <taxon>Chelicerata</taxon>
        <taxon>Arachnida</taxon>
        <taxon>Acari</taxon>
        <taxon>Parasitiformes</taxon>
        <taxon>Ixodida</taxon>
        <taxon>Ixodoidea</taxon>
        <taxon>Ixodidae</taxon>
        <taxon>Amblyomminae</taxon>
        <taxon>Amblyomma</taxon>
    </lineage>
</organism>
<accession>A0A023G0V4</accession>
<dbReference type="GO" id="GO:0004867">
    <property type="term" value="F:serine-type endopeptidase inhibitor activity"/>
    <property type="evidence" value="ECO:0007669"/>
    <property type="project" value="InterPro"/>
</dbReference>
<reference evidence="1" key="1">
    <citation type="submission" date="2014-03" db="EMBL/GenBank/DDBJ databases">
        <title>The sialotranscriptome of Amblyomma triste, Amblyomma parvum and Amblyomma cajennense ticks, uncovered by 454-based RNA-seq.</title>
        <authorList>
            <person name="Garcia G.R."/>
            <person name="Gardinassi L.G."/>
            <person name="Ribeiro J.M."/>
            <person name="Anatrielo E."/>
            <person name="Ferreira B.R."/>
            <person name="Moreira H.N."/>
            <person name="Mafra C."/>
            <person name="Olegario M.M."/>
            <person name="Szabo P.J."/>
            <person name="Miranda-Santos I.K."/>
            <person name="Maruyama S.R."/>
        </authorList>
    </citation>
    <scope>NUCLEOTIDE SEQUENCE</scope>
    <source>
        <strain evidence="1">Araguapaz</strain>
        <tissue evidence="1">Salivary glands</tissue>
    </source>
</reference>